<proteinExistence type="predicted"/>
<dbReference type="RefSeq" id="WP_073107089.1">
    <property type="nucleotide sequence ID" value="NZ_FQXE01000013.1"/>
</dbReference>
<sequence>MTVQPGGNQEPCAEVVDFWREAGPARWFNKDPAFDLRFGERFMPQHLAAARRELDGWARSPDGALALLILLDQFPRNAFRGTAHMYATDALARHFAAAMIAAGFDQRIEPALRLFCYLPFEHSECLADQERSVSLHAGLDPAVSRYARDHHRIIARFGRFPHRNLLLGRDTTPAEQDFLDQGGFAG</sequence>
<dbReference type="Pfam" id="PF06041">
    <property type="entry name" value="DUF924"/>
    <property type="match status" value="1"/>
</dbReference>
<dbReference type="OrthoDB" id="7593450at2"/>
<dbReference type="STRING" id="658167.SAMN04488135_11368"/>
<accession>A0A1M5Z9V0</accession>
<dbReference type="AlphaFoldDB" id="A0A1M5Z9V0"/>
<dbReference type="Gene3D" id="1.20.58.320">
    <property type="entry name" value="TPR-like"/>
    <property type="match status" value="1"/>
</dbReference>
<organism evidence="1 2">
    <name type="scientific">Pollutimonas bauzanensis</name>
    <dbReference type="NCBI Taxonomy" id="658167"/>
    <lineage>
        <taxon>Bacteria</taxon>
        <taxon>Pseudomonadati</taxon>
        <taxon>Pseudomonadota</taxon>
        <taxon>Betaproteobacteria</taxon>
        <taxon>Burkholderiales</taxon>
        <taxon>Alcaligenaceae</taxon>
        <taxon>Pollutimonas</taxon>
    </lineage>
</organism>
<reference evidence="1 2" key="1">
    <citation type="submission" date="2016-11" db="EMBL/GenBank/DDBJ databases">
        <authorList>
            <person name="Jaros S."/>
            <person name="Januszkiewicz K."/>
            <person name="Wedrychowicz H."/>
        </authorList>
    </citation>
    <scope>NUCLEOTIDE SEQUENCE [LARGE SCALE GENOMIC DNA]</scope>
    <source>
        <strain evidence="1 2">CGMCC 1.10190</strain>
    </source>
</reference>
<gene>
    <name evidence="1" type="ORF">SAMN04488135_11368</name>
</gene>
<dbReference type="SUPFAM" id="SSF48452">
    <property type="entry name" value="TPR-like"/>
    <property type="match status" value="1"/>
</dbReference>
<dbReference type="Proteomes" id="UP000184226">
    <property type="component" value="Unassembled WGS sequence"/>
</dbReference>
<dbReference type="EMBL" id="FQXE01000013">
    <property type="protein sequence ID" value="SHI21004.1"/>
    <property type="molecule type" value="Genomic_DNA"/>
</dbReference>
<dbReference type="Gene3D" id="1.25.40.10">
    <property type="entry name" value="Tetratricopeptide repeat domain"/>
    <property type="match status" value="1"/>
</dbReference>
<protein>
    <submittedName>
        <fullName evidence="1">Uncharacterized conserved protein, DUF924 family</fullName>
    </submittedName>
</protein>
<evidence type="ECO:0000313" key="2">
    <source>
        <dbReference type="Proteomes" id="UP000184226"/>
    </source>
</evidence>
<name>A0A1M5Z9V0_9BURK</name>
<dbReference type="InterPro" id="IPR011990">
    <property type="entry name" value="TPR-like_helical_dom_sf"/>
</dbReference>
<evidence type="ECO:0000313" key="1">
    <source>
        <dbReference type="EMBL" id="SHI21004.1"/>
    </source>
</evidence>
<keyword evidence="2" id="KW-1185">Reference proteome</keyword>
<dbReference type="InterPro" id="IPR010323">
    <property type="entry name" value="DUF924"/>
</dbReference>